<dbReference type="InterPro" id="IPR004226">
    <property type="entry name" value="TBCA"/>
</dbReference>
<dbReference type="InterPro" id="IPR036126">
    <property type="entry name" value="TBCA_sf"/>
</dbReference>
<evidence type="ECO:0000256" key="2">
    <source>
        <dbReference type="ARBA" id="ARBA00023186"/>
    </source>
</evidence>
<comment type="caution">
    <text evidence="5">The sequence shown here is derived from an EMBL/GenBank/DDBJ whole genome shotgun (WGS) entry which is preliminary data.</text>
</comment>
<evidence type="ECO:0000256" key="3">
    <source>
        <dbReference type="RuleBase" id="RU364030"/>
    </source>
</evidence>
<dbReference type="GO" id="GO:0007021">
    <property type="term" value="P:tubulin complex assembly"/>
    <property type="evidence" value="ECO:0007669"/>
    <property type="project" value="UniProtKB-UniRule"/>
</dbReference>
<dbReference type="PANTHER" id="PTHR21500">
    <property type="entry name" value="TUBULIN-SPECIFIC CHAPERONE A"/>
    <property type="match status" value="1"/>
</dbReference>
<dbReference type="GO" id="GO:0005874">
    <property type="term" value="C:microtubule"/>
    <property type="evidence" value="ECO:0007669"/>
    <property type="project" value="UniProtKB-KW"/>
</dbReference>
<dbReference type="SUPFAM" id="SSF46988">
    <property type="entry name" value="Tubulin chaperone cofactor A"/>
    <property type="match status" value="1"/>
</dbReference>
<feature type="region of interest" description="Disordered" evidence="4">
    <location>
        <begin position="87"/>
        <end position="115"/>
    </location>
</feature>
<dbReference type="GO" id="GO:0005829">
    <property type="term" value="C:cytosol"/>
    <property type="evidence" value="ECO:0007669"/>
    <property type="project" value="TreeGrafter"/>
</dbReference>
<name>A0AAW1NR33_9CHLO</name>
<evidence type="ECO:0000256" key="4">
    <source>
        <dbReference type="SAM" id="MobiDB-lite"/>
    </source>
</evidence>
<evidence type="ECO:0000313" key="6">
    <source>
        <dbReference type="Proteomes" id="UP001465755"/>
    </source>
</evidence>
<sequence>MSNQEARQLKIKTGSVVRLKKELALYLKERDSEQQRVNALKQGQADKHDIKHAEDVLAEASMIVPDTRQRLEAAVKDLAKLLEELKESPGVAGSQEQQTAAQAKLEAEQLITSSA</sequence>
<dbReference type="EMBL" id="JALJOQ010000166">
    <property type="protein sequence ID" value="KAK9792229.1"/>
    <property type="molecule type" value="Genomic_DNA"/>
</dbReference>
<protein>
    <recommendedName>
        <fullName evidence="3">Tubulin-specific chaperone A</fullName>
    </recommendedName>
</protein>
<dbReference type="AlphaFoldDB" id="A0AAW1NR33"/>
<evidence type="ECO:0000313" key="5">
    <source>
        <dbReference type="EMBL" id="KAK9792229.1"/>
    </source>
</evidence>
<accession>A0AAW1NR33</accession>
<evidence type="ECO:0000256" key="1">
    <source>
        <dbReference type="ARBA" id="ARBA00006806"/>
    </source>
</evidence>
<proteinExistence type="inferred from homology"/>
<dbReference type="Proteomes" id="UP001465755">
    <property type="component" value="Unassembled WGS sequence"/>
</dbReference>
<gene>
    <name evidence="5" type="ORF">WJX73_000121</name>
</gene>
<dbReference type="PANTHER" id="PTHR21500:SF0">
    <property type="entry name" value="TUBULIN-SPECIFIC CHAPERONE A"/>
    <property type="match status" value="1"/>
</dbReference>
<comment type="subcellular location">
    <subcellularLocation>
        <location evidence="3">Cytoplasm</location>
        <location evidence="3">Cytoskeleton</location>
    </subcellularLocation>
</comment>
<dbReference type="Pfam" id="PF02970">
    <property type="entry name" value="TBCA"/>
    <property type="match status" value="1"/>
</dbReference>
<keyword evidence="3" id="KW-0206">Cytoskeleton</keyword>
<comment type="subunit">
    <text evidence="3">Supercomplex made of cofactors A to E. Cofactors A and D function by capturing and stabilizing tubulin in a quasi-native conformation. Cofactor E binds to the cofactor D-tubulin complex; interaction with cofactor C then causes the release of tubulin polypeptides that are committed to the native state.</text>
</comment>
<keyword evidence="6" id="KW-1185">Reference proteome</keyword>
<dbReference type="GO" id="GO:0007023">
    <property type="term" value="P:post-chaperonin tubulin folding pathway"/>
    <property type="evidence" value="ECO:0007669"/>
    <property type="project" value="UniProtKB-UniRule"/>
</dbReference>
<dbReference type="Gene3D" id="1.20.58.90">
    <property type="match status" value="1"/>
</dbReference>
<dbReference type="GO" id="GO:0048487">
    <property type="term" value="F:beta-tubulin binding"/>
    <property type="evidence" value="ECO:0007669"/>
    <property type="project" value="InterPro"/>
</dbReference>
<reference evidence="5 6" key="1">
    <citation type="journal article" date="2024" name="Nat. Commun.">
        <title>Phylogenomics reveals the evolutionary origins of lichenization in chlorophyte algae.</title>
        <authorList>
            <person name="Puginier C."/>
            <person name="Libourel C."/>
            <person name="Otte J."/>
            <person name="Skaloud P."/>
            <person name="Haon M."/>
            <person name="Grisel S."/>
            <person name="Petersen M."/>
            <person name="Berrin J.G."/>
            <person name="Delaux P.M."/>
            <person name="Dal Grande F."/>
            <person name="Keller J."/>
        </authorList>
    </citation>
    <scope>NUCLEOTIDE SEQUENCE [LARGE SCALE GENOMIC DNA]</scope>
    <source>
        <strain evidence="5 6">SAG 2036</strain>
    </source>
</reference>
<keyword evidence="3" id="KW-0493">Microtubule</keyword>
<keyword evidence="2 3" id="KW-0143">Chaperone</keyword>
<comment type="similarity">
    <text evidence="1 3">Belongs to the TBCA family.</text>
</comment>
<keyword evidence="3" id="KW-0963">Cytoplasm</keyword>
<organism evidence="5 6">
    <name type="scientific">Symbiochloris irregularis</name>
    <dbReference type="NCBI Taxonomy" id="706552"/>
    <lineage>
        <taxon>Eukaryota</taxon>
        <taxon>Viridiplantae</taxon>
        <taxon>Chlorophyta</taxon>
        <taxon>core chlorophytes</taxon>
        <taxon>Trebouxiophyceae</taxon>
        <taxon>Trebouxiales</taxon>
        <taxon>Trebouxiaceae</taxon>
        <taxon>Symbiochloris</taxon>
    </lineage>
</organism>